<name>A0A8S1W6F4_PAROT</name>
<gene>
    <name evidence="1" type="ORF">POCTA_138.1.T0850208</name>
</gene>
<evidence type="ECO:0000313" key="2">
    <source>
        <dbReference type="Proteomes" id="UP000683925"/>
    </source>
</evidence>
<sequence length="60" mass="7023">MTTKKKISQYKPCYTGTNNTLLISFQKSNNGHRFIKHEEPQSQEGISFEFLQTKLSWSIQ</sequence>
<dbReference type="EMBL" id="CAJJDP010000084">
    <property type="protein sequence ID" value="CAD8185504.1"/>
    <property type="molecule type" value="Genomic_DNA"/>
</dbReference>
<keyword evidence="2" id="KW-1185">Reference proteome</keyword>
<comment type="caution">
    <text evidence="1">The sequence shown here is derived from an EMBL/GenBank/DDBJ whole genome shotgun (WGS) entry which is preliminary data.</text>
</comment>
<evidence type="ECO:0000313" key="1">
    <source>
        <dbReference type="EMBL" id="CAD8185504.1"/>
    </source>
</evidence>
<organism evidence="1 2">
    <name type="scientific">Paramecium octaurelia</name>
    <dbReference type="NCBI Taxonomy" id="43137"/>
    <lineage>
        <taxon>Eukaryota</taxon>
        <taxon>Sar</taxon>
        <taxon>Alveolata</taxon>
        <taxon>Ciliophora</taxon>
        <taxon>Intramacronucleata</taxon>
        <taxon>Oligohymenophorea</taxon>
        <taxon>Peniculida</taxon>
        <taxon>Parameciidae</taxon>
        <taxon>Paramecium</taxon>
    </lineage>
</organism>
<accession>A0A8S1W6F4</accession>
<proteinExistence type="predicted"/>
<protein>
    <submittedName>
        <fullName evidence="1">Uncharacterized protein</fullName>
    </submittedName>
</protein>
<dbReference type="Proteomes" id="UP000683925">
    <property type="component" value="Unassembled WGS sequence"/>
</dbReference>
<reference evidence="1" key="1">
    <citation type="submission" date="2021-01" db="EMBL/GenBank/DDBJ databases">
        <authorList>
            <consortium name="Genoscope - CEA"/>
            <person name="William W."/>
        </authorList>
    </citation>
    <scope>NUCLEOTIDE SEQUENCE</scope>
</reference>
<dbReference type="AlphaFoldDB" id="A0A8S1W6F4"/>